<evidence type="ECO:0000313" key="3">
    <source>
        <dbReference type="Proteomes" id="UP001596417"/>
    </source>
</evidence>
<dbReference type="Proteomes" id="UP001596417">
    <property type="component" value="Unassembled WGS sequence"/>
</dbReference>
<organism evidence="2 3">
    <name type="scientific">Halocatena marina</name>
    <dbReference type="NCBI Taxonomy" id="2934937"/>
    <lineage>
        <taxon>Archaea</taxon>
        <taxon>Methanobacteriati</taxon>
        <taxon>Methanobacteriota</taxon>
        <taxon>Stenosarchaea group</taxon>
        <taxon>Halobacteria</taxon>
        <taxon>Halobacteriales</taxon>
        <taxon>Natronomonadaceae</taxon>
        <taxon>Halocatena</taxon>
    </lineage>
</organism>
<keyword evidence="3" id="KW-1185">Reference proteome</keyword>
<keyword evidence="1" id="KW-0812">Transmembrane</keyword>
<feature type="transmembrane region" description="Helical" evidence="1">
    <location>
        <begin position="20"/>
        <end position="42"/>
    </location>
</feature>
<keyword evidence="1" id="KW-0472">Membrane</keyword>
<evidence type="ECO:0000256" key="1">
    <source>
        <dbReference type="SAM" id="Phobius"/>
    </source>
</evidence>
<dbReference type="EMBL" id="JBHTAX010000001">
    <property type="protein sequence ID" value="MFC7191075.1"/>
    <property type="molecule type" value="Genomic_DNA"/>
</dbReference>
<proteinExistence type="predicted"/>
<protein>
    <submittedName>
        <fullName evidence="2">Uncharacterized protein</fullName>
    </submittedName>
</protein>
<name>A0ABD5YP49_9EURY</name>
<sequence length="98" mass="10661">MTPRQPLLAQNSSSDYPASLDTGSLSVSFGLIVAVPTILWALDDPTRLVGLAAVIGLCTVFIRLANRFRRSGRQTFHVPGTELDVEVAVTRPRPSRSR</sequence>
<feature type="transmembrane region" description="Helical" evidence="1">
    <location>
        <begin position="48"/>
        <end position="65"/>
    </location>
</feature>
<accession>A0ABD5YP49</accession>
<gene>
    <name evidence="2" type="ORF">ACFQL7_15450</name>
</gene>
<dbReference type="GeneID" id="76200763"/>
<reference evidence="2 3" key="1">
    <citation type="journal article" date="2019" name="Int. J. Syst. Evol. Microbiol.">
        <title>The Global Catalogue of Microorganisms (GCM) 10K type strain sequencing project: providing services to taxonomists for standard genome sequencing and annotation.</title>
        <authorList>
            <consortium name="The Broad Institute Genomics Platform"/>
            <consortium name="The Broad Institute Genome Sequencing Center for Infectious Disease"/>
            <person name="Wu L."/>
            <person name="Ma J."/>
        </authorList>
    </citation>
    <scope>NUCLEOTIDE SEQUENCE [LARGE SCALE GENOMIC DNA]</scope>
    <source>
        <strain evidence="2 3">RDMS1</strain>
    </source>
</reference>
<dbReference type="RefSeq" id="WP_248908624.1">
    <property type="nucleotide sequence ID" value="NZ_CP109979.1"/>
</dbReference>
<keyword evidence="1" id="KW-1133">Transmembrane helix</keyword>
<dbReference type="AlphaFoldDB" id="A0ABD5YP49"/>
<comment type="caution">
    <text evidence="2">The sequence shown here is derived from an EMBL/GenBank/DDBJ whole genome shotgun (WGS) entry which is preliminary data.</text>
</comment>
<evidence type="ECO:0000313" key="2">
    <source>
        <dbReference type="EMBL" id="MFC7191075.1"/>
    </source>
</evidence>